<evidence type="ECO:0000313" key="2">
    <source>
        <dbReference type="Proteomes" id="UP000443353"/>
    </source>
</evidence>
<dbReference type="EMBL" id="WSES01000001">
    <property type="protein sequence ID" value="MVW58466.1"/>
    <property type="molecule type" value="Genomic_DNA"/>
</dbReference>
<accession>A0A7X3FV08</accession>
<evidence type="ECO:0000313" key="1">
    <source>
        <dbReference type="EMBL" id="MVW58466.1"/>
    </source>
</evidence>
<gene>
    <name evidence="1" type="ORF">GPY61_00820</name>
</gene>
<dbReference type="Proteomes" id="UP000443353">
    <property type="component" value="Unassembled WGS sequence"/>
</dbReference>
<comment type="caution">
    <text evidence="1">The sequence shown here is derived from an EMBL/GenBank/DDBJ whole genome shotgun (WGS) entry which is preliminary data.</text>
</comment>
<protein>
    <submittedName>
        <fullName evidence="1">Uncharacterized protein</fullName>
    </submittedName>
</protein>
<organism evidence="1 2">
    <name type="scientific">Massilia cellulosiltytica</name>
    <dbReference type="NCBI Taxonomy" id="2683234"/>
    <lineage>
        <taxon>Bacteria</taxon>
        <taxon>Pseudomonadati</taxon>
        <taxon>Pseudomonadota</taxon>
        <taxon>Betaproteobacteria</taxon>
        <taxon>Burkholderiales</taxon>
        <taxon>Oxalobacteraceae</taxon>
        <taxon>Telluria group</taxon>
        <taxon>Massilia</taxon>
    </lineage>
</organism>
<dbReference type="RefSeq" id="WP_160406578.1">
    <property type="nucleotide sequence ID" value="NZ_WSES01000001.1"/>
</dbReference>
<proteinExistence type="predicted"/>
<reference evidence="1 2" key="1">
    <citation type="submission" date="2019-12" db="EMBL/GenBank/DDBJ databases">
        <authorList>
            <person name="Li C."/>
            <person name="Zhao J."/>
        </authorList>
    </citation>
    <scope>NUCLEOTIDE SEQUENCE [LARGE SCALE GENOMIC DNA]</scope>
    <source>
        <strain evidence="1 2">NEAU-DD11</strain>
    </source>
</reference>
<sequence length="74" mass="8131">MKDYITGFMHESPDKQPAVVACRTGLFVGVVSLRKDLVGRRVTVEVAIERNAGRIGGPGDGERIPFVKHIKLLK</sequence>
<name>A0A7X3FV08_9BURK</name>
<dbReference type="AlphaFoldDB" id="A0A7X3FV08"/>
<keyword evidence="2" id="KW-1185">Reference proteome</keyword>